<name>A0A9W5PYB4_BACCE</name>
<accession>A0A9W5PYB4</accession>
<dbReference type="Pfam" id="PF00501">
    <property type="entry name" value="AMP-binding"/>
    <property type="match status" value="1"/>
</dbReference>
<gene>
    <name evidence="4" type="ORF">IKE_05940</name>
</gene>
<dbReference type="PANTHER" id="PTHR43352:SF1">
    <property type="entry name" value="ANTHRANILATE--COA LIGASE"/>
    <property type="match status" value="1"/>
</dbReference>
<reference evidence="4 5" key="1">
    <citation type="submission" date="2012-12" db="EMBL/GenBank/DDBJ databases">
        <title>The Genome Sequence of Bacillus cereus VD196.</title>
        <authorList>
            <consortium name="The Broad Institute Genome Sequencing Platform"/>
            <consortium name="The Broad Institute Genome Sequencing Center for Infectious Disease"/>
            <person name="Feldgarden M."/>
            <person name="Van der Auwera G.A."/>
            <person name="Mahillon J."/>
            <person name="Duprez V."/>
            <person name="Timmery S."/>
            <person name="Mattelet C."/>
            <person name="Dierick K."/>
            <person name="Sun M."/>
            <person name="Yu Z."/>
            <person name="Zhu L."/>
            <person name="Hu X."/>
            <person name="Shank E.B."/>
            <person name="Swiecicka I."/>
            <person name="Hansen B.M."/>
            <person name="Andrup L."/>
            <person name="Walker B."/>
            <person name="Young S.K."/>
            <person name="Zeng Q."/>
            <person name="Gargeya S."/>
            <person name="Fitzgerald M."/>
            <person name="Haas B."/>
            <person name="Abouelleil A."/>
            <person name="Alvarado L."/>
            <person name="Arachchi H.M."/>
            <person name="Berlin A.M."/>
            <person name="Chapman S.B."/>
            <person name="Dewar J."/>
            <person name="Goldberg J."/>
            <person name="Griggs A."/>
            <person name="Gujja S."/>
            <person name="Hansen M."/>
            <person name="Howarth C."/>
            <person name="Imamovic A."/>
            <person name="Larimer J."/>
            <person name="McCowan C."/>
            <person name="Murphy C."/>
            <person name="Neiman D."/>
            <person name="Pearson M."/>
            <person name="Priest M."/>
            <person name="Roberts A."/>
            <person name="Saif S."/>
            <person name="Shea T."/>
            <person name="Sisk P."/>
            <person name="Sykes S."/>
            <person name="Wortman J."/>
            <person name="Nusbaum C."/>
            <person name="Birren B."/>
        </authorList>
    </citation>
    <scope>NUCLEOTIDE SEQUENCE [LARGE SCALE GENOMIC DNA]</scope>
    <source>
        <strain evidence="4 5">VD196</strain>
    </source>
</reference>
<evidence type="ECO:0000259" key="3">
    <source>
        <dbReference type="Pfam" id="PF13193"/>
    </source>
</evidence>
<evidence type="ECO:0000259" key="2">
    <source>
        <dbReference type="Pfam" id="PF00501"/>
    </source>
</evidence>
<evidence type="ECO:0008006" key="6">
    <source>
        <dbReference type="Google" id="ProtNLM"/>
    </source>
</evidence>
<dbReference type="Proteomes" id="UP000014023">
    <property type="component" value="Unassembled WGS sequence"/>
</dbReference>
<evidence type="ECO:0000313" key="5">
    <source>
        <dbReference type="Proteomes" id="UP000014023"/>
    </source>
</evidence>
<dbReference type="InterPro" id="IPR045851">
    <property type="entry name" value="AMP-bd_C_sf"/>
</dbReference>
<sequence>MNKIFLADKGIEYTYDKLIADLNKKDNYYSYLYINENNPYQVFLAIIHSLLYNYSIEIIDGNLSKQELEEMHVETKALVTIRRVSKQKIFKNYETILKELIKNEKWTLTLYTSGTTNRPKKVNHTLKTLLRNVKVHKKFEKDIWAFAYNPTHMAGLQVFFQAVLNQNTLIYTFDERQKNLPTLIETYNITNISATPTYYRNVFPYLKNQLFMSVKRVTFGGEKYDSKFEAIIASIFPNAKIRNIYASTEAGSLFIAKGDIFEIPKSIRELIKINNHNELLIHFDLLGSSESFSLTNNWFNTGDVVEQINQYCFRFMSRQSDMINVGGYKVNPIEVENLLMKIPGIIDATVKGKENSVTGKILIVDIVKDKDFDDEEKLKISIKQLASENLQSWKIPRIIRFVNEIPKTRTGKKVRK</sequence>
<dbReference type="GO" id="GO:0044550">
    <property type="term" value="P:secondary metabolite biosynthetic process"/>
    <property type="evidence" value="ECO:0007669"/>
    <property type="project" value="TreeGrafter"/>
</dbReference>
<organism evidence="4 5">
    <name type="scientific">Bacillus cereus VD196</name>
    <dbReference type="NCBI Taxonomy" id="1053243"/>
    <lineage>
        <taxon>Bacteria</taxon>
        <taxon>Bacillati</taxon>
        <taxon>Bacillota</taxon>
        <taxon>Bacilli</taxon>
        <taxon>Bacillales</taxon>
        <taxon>Bacillaceae</taxon>
        <taxon>Bacillus</taxon>
        <taxon>Bacillus cereus group</taxon>
    </lineage>
</organism>
<comment type="caution">
    <text evidence="4">The sequence shown here is derived from an EMBL/GenBank/DDBJ whole genome shotgun (WGS) entry which is preliminary data.</text>
</comment>
<feature type="domain" description="AMP-binding enzyme C-terminal" evidence="3">
    <location>
        <begin position="334"/>
        <end position="412"/>
    </location>
</feature>
<dbReference type="InterPro" id="IPR025110">
    <property type="entry name" value="AMP-bd_C"/>
</dbReference>
<dbReference type="RefSeq" id="WP_001033310.1">
    <property type="nucleotide sequence ID" value="NZ_KB976270.1"/>
</dbReference>
<dbReference type="SUPFAM" id="SSF56801">
    <property type="entry name" value="Acetyl-CoA synthetase-like"/>
    <property type="match status" value="1"/>
</dbReference>
<protein>
    <recommendedName>
        <fullName evidence="6">AMP-dependent synthetase/ligase domain-containing protein</fullName>
    </recommendedName>
</protein>
<proteinExistence type="predicted"/>
<dbReference type="InterPro" id="IPR000873">
    <property type="entry name" value="AMP-dep_synth/lig_dom"/>
</dbReference>
<dbReference type="InterPro" id="IPR042099">
    <property type="entry name" value="ANL_N_sf"/>
</dbReference>
<dbReference type="Pfam" id="PF13193">
    <property type="entry name" value="AMP-binding_C"/>
    <property type="match status" value="1"/>
</dbReference>
<feature type="domain" description="AMP-dependent synthetase/ligase" evidence="2">
    <location>
        <begin position="97"/>
        <end position="255"/>
    </location>
</feature>
<keyword evidence="1" id="KW-0436">Ligase</keyword>
<dbReference type="AlphaFoldDB" id="A0A9W5PYB4"/>
<dbReference type="EMBL" id="AHFL01000067">
    <property type="protein sequence ID" value="EOO60740.1"/>
    <property type="molecule type" value="Genomic_DNA"/>
</dbReference>
<dbReference type="PANTHER" id="PTHR43352">
    <property type="entry name" value="ACETYL-COA SYNTHETASE"/>
    <property type="match status" value="1"/>
</dbReference>
<evidence type="ECO:0000256" key="1">
    <source>
        <dbReference type="ARBA" id="ARBA00022598"/>
    </source>
</evidence>
<evidence type="ECO:0000313" key="4">
    <source>
        <dbReference type="EMBL" id="EOO60740.1"/>
    </source>
</evidence>
<dbReference type="Gene3D" id="3.30.300.30">
    <property type="match status" value="1"/>
</dbReference>
<dbReference type="GO" id="GO:0016878">
    <property type="term" value="F:acid-thiol ligase activity"/>
    <property type="evidence" value="ECO:0007669"/>
    <property type="project" value="TreeGrafter"/>
</dbReference>
<dbReference type="Gene3D" id="3.40.50.12780">
    <property type="entry name" value="N-terminal domain of ligase-like"/>
    <property type="match status" value="1"/>
</dbReference>